<keyword evidence="2" id="KW-1185">Reference proteome</keyword>
<dbReference type="EMBL" id="FOAP01000003">
    <property type="protein sequence ID" value="SEK97995.1"/>
    <property type="molecule type" value="Genomic_DNA"/>
</dbReference>
<name>A0A1H7LHL9_STIAU</name>
<sequence>MIADIKMPNSSIVRQAEELARSVSSDVLFNHVMRCYWFSELFAQLEGVKVDSELMFLSSVLHDLGLTGHAKGPHRFEIEGAGAARTFLVQKGVSRERAQSVWDNIALHTWDINLYRDDCSRLMELGVVYDVVGLQDAKLDPADVAEVVRRYPRLNFKRAFNDVLTQELDSKQPYPHFFHICTHIEQNRAPISIPDARTMLNSAPFTE</sequence>
<dbReference type="PANTHER" id="PTHR35569:SF1">
    <property type="entry name" value="CYANAMIDE HYDRATASE DDI2-RELATED"/>
    <property type="match status" value="1"/>
</dbReference>
<protein>
    <recommendedName>
        <fullName evidence="3">HD domain-containing protein</fullName>
    </recommendedName>
</protein>
<evidence type="ECO:0000313" key="1">
    <source>
        <dbReference type="EMBL" id="SEK97995.1"/>
    </source>
</evidence>
<reference evidence="2" key="1">
    <citation type="submission" date="2016-10" db="EMBL/GenBank/DDBJ databases">
        <authorList>
            <person name="Varghese N."/>
            <person name="Submissions S."/>
        </authorList>
    </citation>
    <scope>NUCLEOTIDE SEQUENCE [LARGE SCALE GENOMIC DNA]</scope>
    <source>
        <strain evidence="2">DSM 17044</strain>
    </source>
</reference>
<dbReference type="PANTHER" id="PTHR35569">
    <property type="entry name" value="CYANAMIDE HYDRATASE DDI2-RELATED"/>
    <property type="match status" value="1"/>
</dbReference>
<evidence type="ECO:0000313" key="2">
    <source>
        <dbReference type="Proteomes" id="UP000182719"/>
    </source>
</evidence>
<dbReference type="Gene3D" id="1.10.3210.10">
    <property type="entry name" value="Hypothetical protein af1432"/>
    <property type="match status" value="1"/>
</dbReference>
<proteinExistence type="predicted"/>
<dbReference type="Proteomes" id="UP000182719">
    <property type="component" value="Unassembled WGS sequence"/>
</dbReference>
<evidence type="ECO:0008006" key="3">
    <source>
        <dbReference type="Google" id="ProtNLM"/>
    </source>
</evidence>
<accession>A0A1H7LHL9</accession>
<dbReference type="AlphaFoldDB" id="A0A1H7LHL9"/>
<dbReference type="OrthoDB" id="8478129at2"/>
<gene>
    <name evidence="1" type="ORF">SAMN05444354_103232</name>
</gene>
<dbReference type="SUPFAM" id="SSF109604">
    <property type="entry name" value="HD-domain/PDEase-like"/>
    <property type="match status" value="1"/>
</dbReference>
<dbReference type="RefSeq" id="WP_075005830.1">
    <property type="nucleotide sequence ID" value="NZ_FOAP01000003.1"/>
</dbReference>
<organism evidence="1 2">
    <name type="scientific">Stigmatella aurantiaca</name>
    <dbReference type="NCBI Taxonomy" id="41"/>
    <lineage>
        <taxon>Bacteria</taxon>
        <taxon>Pseudomonadati</taxon>
        <taxon>Myxococcota</taxon>
        <taxon>Myxococcia</taxon>
        <taxon>Myxococcales</taxon>
        <taxon>Cystobacterineae</taxon>
        <taxon>Archangiaceae</taxon>
        <taxon>Stigmatella</taxon>
    </lineage>
</organism>